<dbReference type="WBParaSite" id="ES5_v2.g25361.t1">
    <property type="protein sequence ID" value="ES5_v2.g25361.t1"/>
    <property type="gene ID" value="ES5_v2.g25361"/>
</dbReference>
<proteinExistence type="predicted"/>
<protein>
    <submittedName>
        <fullName evidence="2">BTB domain-containing protein</fullName>
    </submittedName>
</protein>
<sequence length="321" mass="36976">MVKTELPFSVKWKIKEINLLAIRYQEGEKFKSKRFSITPDSKYFLSIYPKRNATEAYIFINVEIGNRKEIECRAKISVETAGICKDFHHIYPKSMGHGLEYCFTHQLFDSAKKFIVDGEMTIKVEGIFKFDEVVSLNESLNSSKAKKPKPVGELMWDRSDKDFTIVVDKKEIKIHKHILGVQSPVFEGMFNSGMKEAQNNKVEIPNYSFEAVEIIVKLCYDMDVSGDKIVEHCIQLYEFVDQYQMATIQDKIELYLTQKVSPSNVCSLAHSATSLKNSRLSEYCYDYLLKCMKETTAVADLDLLDKETAIKLLKNVFTKDI</sequence>
<accession>A0AC34G717</accession>
<evidence type="ECO:0000313" key="1">
    <source>
        <dbReference type="Proteomes" id="UP000887579"/>
    </source>
</evidence>
<dbReference type="Proteomes" id="UP000887579">
    <property type="component" value="Unplaced"/>
</dbReference>
<evidence type="ECO:0000313" key="2">
    <source>
        <dbReference type="WBParaSite" id="ES5_v2.g25361.t1"/>
    </source>
</evidence>
<reference evidence="2" key="1">
    <citation type="submission" date="2022-11" db="UniProtKB">
        <authorList>
            <consortium name="WormBaseParasite"/>
        </authorList>
    </citation>
    <scope>IDENTIFICATION</scope>
</reference>
<name>A0AC34G717_9BILA</name>
<organism evidence="1 2">
    <name type="scientific">Panagrolaimus sp. ES5</name>
    <dbReference type="NCBI Taxonomy" id="591445"/>
    <lineage>
        <taxon>Eukaryota</taxon>
        <taxon>Metazoa</taxon>
        <taxon>Ecdysozoa</taxon>
        <taxon>Nematoda</taxon>
        <taxon>Chromadorea</taxon>
        <taxon>Rhabditida</taxon>
        <taxon>Tylenchina</taxon>
        <taxon>Panagrolaimomorpha</taxon>
        <taxon>Panagrolaimoidea</taxon>
        <taxon>Panagrolaimidae</taxon>
        <taxon>Panagrolaimus</taxon>
    </lineage>
</organism>